<comment type="caution">
    <text evidence="2">The sequence shown here is derived from an EMBL/GenBank/DDBJ whole genome shotgun (WGS) entry which is preliminary data.</text>
</comment>
<reference evidence="2 3" key="1">
    <citation type="submission" date="2019-07" db="EMBL/GenBank/DDBJ databases">
        <title>Draft genome assembly of a fouling barnacle, Amphibalanus amphitrite (Darwin, 1854): The first reference genome for Thecostraca.</title>
        <authorList>
            <person name="Kim W."/>
        </authorList>
    </citation>
    <scope>NUCLEOTIDE SEQUENCE [LARGE SCALE GENOMIC DNA]</scope>
    <source>
        <strain evidence="2">SNU_AA5</strain>
        <tissue evidence="2">Soma without cirri and trophi</tissue>
    </source>
</reference>
<evidence type="ECO:0000313" key="3">
    <source>
        <dbReference type="Proteomes" id="UP000440578"/>
    </source>
</evidence>
<feature type="chain" id="PRO_5025525525" evidence="1">
    <location>
        <begin position="27"/>
        <end position="118"/>
    </location>
</feature>
<feature type="signal peptide" evidence="1">
    <location>
        <begin position="1"/>
        <end position="26"/>
    </location>
</feature>
<dbReference type="EMBL" id="VIIS01000650">
    <property type="protein sequence ID" value="KAF0306585.1"/>
    <property type="molecule type" value="Genomic_DNA"/>
</dbReference>
<gene>
    <name evidence="2" type="ORF">FJT64_021916</name>
</gene>
<keyword evidence="3" id="KW-1185">Reference proteome</keyword>
<dbReference type="AlphaFoldDB" id="A0A6A4WII6"/>
<evidence type="ECO:0000256" key="1">
    <source>
        <dbReference type="SAM" id="SignalP"/>
    </source>
</evidence>
<organism evidence="2 3">
    <name type="scientific">Amphibalanus amphitrite</name>
    <name type="common">Striped barnacle</name>
    <name type="synonym">Balanus amphitrite</name>
    <dbReference type="NCBI Taxonomy" id="1232801"/>
    <lineage>
        <taxon>Eukaryota</taxon>
        <taxon>Metazoa</taxon>
        <taxon>Ecdysozoa</taxon>
        <taxon>Arthropoda</taxon>
        <taxon>Crustacea</taxon>
        <taxon>Multicrustacea</taxon>
        <taxon>Cirripedia</taxon>
        <taxon>Thoracica</taxon>
        <taxon>Thoracicalcarea</taxon>
        <taxon>Balanomorpha</taxon>
        <taxon>Balanoidea</taxon>
        <taxon>Balanidae</taxon>
        <taxon>Amphibalaninae</taxon>
        <taxon>Amphibalanus</taxon>
    </lineage>
</organism>
<evidence type="ECO:0000313" key="2">
    <source>
        <dbReference type="EMBL" id="KAF0306585.1"/>
    </source>
</evidence>
<keyword evidence="1" id="KW-0732">Signal</keyword>
<proteinExistence type="predicted"/>
<accession>A0A6A4WII6</accession>
<protein>
    <submittedName>
        <fullName evidence="2">Uncharacterized protein</fullName>
    </submittedName>
</protein>
<name>A0A6A4WII6_AMPAM</name>
<sequence>MHSLQAMFRRGVLVLVLLTAIAITCAKPPKRSTSQAPQVPVSLTQLNIPTPPPSVAQAATGAAVEAAGSQHGLGGSWTPKAGGVRLWQSEDGKVGLGVGASTDRKQNYGVGFGLNVRF</sequence>
<dbReference type="Proteomes" id="UP000440578">
    <property type="component" value="Unassembled WGS sequence"/>
</dbReference>